<accession>A0AAE0MBP0</accession>
<keyword evidence="1" id="KW-0472">Membrane</keyword>
<dbReference type="Proteomes" id="UP001283341">
    <property type="component" value="Unassembled WGS sequence"/>
</dbReference>
<keyword evidence="1" id="KW-1133">Transmembrane helix</keyword>
<sequence length="179" mass="20188">MSSIRAPRLGRFLVDIRCIIYLVRCTYTFLLPVFSYLFLTLPNKITAWQNSHSHDPPITWTPEPHPFPVAHHATLLSPNSRPNLVICRSCAPQPGFGLVSRLLSEAVTASWPPRYAVVEQWLASSSRVGGTMTTFVAPQEVRRSSSVVCEARSFRFWPRPSKTDVVNSNGQLTRPVAWR</sequence>
<evidence type="ECO:0000313" key="3">
    <source>
        <dbReference type="Proteomes" id="UP001283341"/>
    </source>
</evidence>
<name>A0AAE0MBP0_9PEZI</name>
<proteinExistence type="predicted"/>
<reference evidence="2" key="2">
    <citation type="submission" date="2023-06" db="EMBL/GenBank/DDBJ databases">
        <authorList>
            <consortium name="Lawrence Berkeley National Laboratory"/>
            <person name="Haridas S."/>
            <person name="Hensen N."/>
            <person name="Bonometti L."/>
            <person name="Westerberg I."/>
            <person name="Brannstrom I.O."/>
            <person name="Guillou S."/>
            <person name="Cros-Aarteil S."/>
            <person name="Calhoun S."/>
            <person name="Kuo A."/>
            <person name="Mondo S."/>
            <person name="Pangilinan J."/>
            <person name="Riley R."/>
            <person name="Labutti K."/>
            <person name="Andreopoulos B."/>
            <person name="Lipzen A."/>
            <person name="Chen C."/>
            <person name="Yanf M."/>
            <person name="Daum C."/>
            <person name="Ng V."/>
            <person name="Clum A."/>
            <person name="Steindorff A."/>
            <person name="Ohm R."/>
            <person name="Martin F."/>
            <person name="Silar P."/>
            <person name="Natvig D."/>
            <person name="Lalanne C."/>
            <person name="Gautier V."/>
            <person name="Ament-Velasquez S.L."/>
            <person name="Kruys A."/>
            <person name="Hutchinson M.I."/>
            <person name="Powell A.J."/>
            <person name="Barry K."/>
            <person name="Miller A.N."/>
            <person name="Grigoriev I.V."/>
            <person name="Debuchy R."/>
            <person name="Gladieux P."/>
            <person name="Thoren M.H."/>
            <person name="Johannesson H."/>
        </authorList>
    </citation>
    <scope>NUCLEOTIDE SEQUENCE</scope>
    <source>
        <strain evidence="2">CBS 118394</strain>
    </source>
</reference>
<feature type="transmembrane region" description="Helical" evidence="1">
    <location>
        <begin position="21"/>
        <end position="39"/>
    </location>
</feature>
<evidence type="ECO:0000256" key="1">
    <source>
        <dbReference type="SAM" id="Phobius"/>
    </source>
</evidence>
<protein>
    <submittedName>
        <fullName evidence="2">Uncharacterized protein</fullName>
    </submittedName>
</protein>
<gene>
    <name evidence="2" type="ORF">B0H66DRAFT_163553</name>
</gene>
<keyword evidence="3" id="KW-1185">Reference proteome</keyword>
<reference evidence="2" key="1">
    <citation type="journal article" date="2023" name="Mol. Phylogenet. Evol.">
        <title>Genome-scale phylogeny and comparative genomics of the fungal order Sordariales.</title>
        <authorList>
            <person name="Hensen N."/>
            <person name="Bonometti L."/>
            <person name="Westerberg I."/>
            <person name="Brannstrom I.O."/>
            <person name="Guillou S."/>
            <person name="Cros-Aarteil S."/>
            <person name="Calhoun S."/>
            <person name="Haridas S."/>
            <person name="Kuo A."/>
            <person name="Mondo S."/>
            <person name="Pangilinan J."/>
            <person name="Riley R."/>
            <person name="LaButti K."/>
            <person name="Andreopoulos B."/>
            <person name="Lipzen A."/>
            <person name="Chen C."/>
            <person name="Yan M."/>
            <person name="Daum C."/>
            <person name="Ng V."/>
            <person name="Clum A."/>
            <person name="Steindorff A."/>
            <person name="Ohm R.A."/>
            <person name="Martin F."/>
            <person name="Silar P."/>
            <person name="Natvig D.O."/>
            <person name="Lalanne C."/>
            <person name="Gautier V."/>
            <person name="Ament-Velasquez S.L."/>
            <person name="Kruys A."/>
            <person name="Hutchinson M.I."/>
            <person name="Powell A.J."/>
            <person name="Barry K."/>
            <person name="Miller A.N."/>
            <person name="Grigoriev I.V."/>
            <person name="Debuchy R."/>
            <person name="Gladieux P."/>
            <person name="Hiltunen Thoren M."/>
            <person name="Johannesson H."/>
        </authorList>
    </citation>
    <scope>NUCLEOTIDE SEQUENCE</scope>
    <source>
        <strain evidence="2">CBS 118394</strain>
    </source>
</reference>
<evidence type="ECO:0000313" key="2">
    <source>
        <dbReference type="EMBL" id="KAK3326537.1"/>
    </source>
</evidence>
<dbReference type="EMBL" id="JAUEDM010000002">
    <property type="protein sequence ID" value="KAK3326537.1"/>
    <property type="molecule type" value="Genomic_DNA"/>
</dbReference>
<comment type="caution">
    <text evidence="2">The sequence shown here is derived from an EMBL/GenBank/DDBJ whole genome shotgun (WGS) entry which is preliminary data.</text>
</comment>
<dbReference type="AlphaFoldDB" id="A0AAE0MBP0"/>
<organism evidence="2 3">
    <name type="scientific">Apodospora peruviana</name>
    <dbReference type="NCBI Taxonomy" id="516989"/>
    <lineage>
        <taxon>Eukaryota</taxon>
        <taxon>Fungi</taxon>
        <taxon>Dikarya</taxon>
        <taxon>Ascomycota</taxon>
        <taxon>Pezizomycotina</taxon>
        <taxon>Sordariomycetes</taxon>
        <taxon>Sordariomycetidae</taxon>
        <taxon>Sordariales</taxon>
        <taxon>Lasiosphaeriaceae</taxon>
        <taxon>Apodospora</taxon>
    </lineage>
</organism>
<keyword evidence="1" id="KW-0812">Transmembrane</keyword>